<comment type="caution">
    <text evidence="1">The sequence shown here is derived from an EMBL/GenBank/DDBJ whole genome shotgun (WGS) entry which is preliminary data.</text>
</comment>
<dbReference type="Proteomes" id="UP000287352">
    <property type="component" value="Unassembled WGS sequence"/>
</dbReference>
<organism evidence="1 2">
    <name type="scientific">Tengunoibacter tsumagoiensis</name>
    <dbReference type="NCBI Taxonomy" id="2014871"/>
    <lineage>
        <taxon>Bacteria</taxon>
        <taxon>Bacillati</taxon>
        <taxon>Chloroflexota</taxon>
        <taxon>Ktedonobacteria</taxon>
        <taxon>Ktedonobacterales</taxon>
        <taxon>Dictyobacteraceae</taxon>
        <taxon>Tengunoibacter</taxon>
    </lineage>
</organism>
<protein>
    <submittedName>
        <fullName evidence="1">Uncharacterized protein</fullName>
    </submittedName>
</protein>
<dbReference type="AlphaFoldDB" id="A0A402A7C1"/>
<evidence type="ECO:0000313" key="1">
    <source>
        <dbReference type="EMBL" id="GCE15054.1"/>
    </source>
</evidence>
<evidence type="ECO:0000313" key="2">
    <source>
        <dbReference type="Proteomes" id="UP000287352"/>
    </source>
</evidence>
<dbReference type="EMBL" id="BIFR01000002">
    <property type="protein sequence ID" value="GCE15054.1"/>
    <property type="molecule type" value="Genomic_DNA"/>
</dbReference>
<proteinExistence type="predicted"/>
<reference evidence="2" key="1">
    <citation type="submission" date="2018-12" db="EMBL/GenBank/DDBJ databases">
        <title>Tengunoibacter tsumagoiensis gen. nov., sp. nov., Dictyobacter kobayashii sp. nov., D. alpinus sp. nov., and D. joshuensis sp. nov. and description of Dictyobacteraceae fam. nov. within the order Ktedonobacterales isolated from Tengu-no-mugimeshi.</title>
        <authorList>
            <person name="Wang C.M."/>
            <person name="Zheng Y."/>
            <person name="Sakai Y."/>
            <person name="Toyoda A."/>
            <person name="Minakuchi Y."/>
            <person name="Abe K."/>
            <person name="Yokota A."/>
            <person name="Yabe S."/>
        </authorList>
    </citation>
    <scope>NUCLEOTIDE SEQUENCE [LARGE SCALE GENOMIC DNA]</scope>
    <source>
        <strain evidence="2">Uno3</strain>
    </source>
</reference>
<sequence>MSVCTNIHDSTEFFANEWGRAIWTNSALKYVMKQNSSTISTVTEMLGLSLGERRHLLSC</sequence>
<gene>
    <name evidence="1" type="ORF">KTT_49130</name>
</gene>
<accession>A0A402A7C1</accession>
<keyword evidence="2" id="KW-1185">Reference proteome</keyword>
<name>A0A402A7C1_9CHLR</name>